<name>A0A9X5BD44_9FIRM</name>
<dbReference type="EMBL" id="QZDT01000002">
    <property type="protein sequence ID" value="NBJ91520.1"/>
    <property type="molecule type" value="Genomic_DNA"/>
</dbReference>
<accession>A0A9X5BD44</accession>
<evidence type="ECO:0000313" key="1">
    <source>
        <dbReference type="EMBL" id="NBJ91520.1"/>
    </source>
</evidence>
<gene>
    <name evidence="1" type="ORF">D5281_02680</name>
</gene>
<comment type="caution">
    <text evidence="1">The sequence shown here is derived from an EMBL/GenBank/DDBJ whole genome shotgun (WGS) entry which is preliminary data.</text>
</comment>
<protein>
    <submittedName>
        <fullName evidence="1">Uncharacterized protein</fullName>
    </submittedName>
</protein>
<dbReference type="Proteomes" id="UP001154420">
    <property type="component" value="Unassembled WGS sequence"/>
</dbReference>
<dbReference type="OrthoDB" id="2002529at2"/>
<sequence length="145" mass="16935">MKLSGNMTQYEDFKYVIQDVGNLYLGAGFSYEELLVHEMVPFKLRVIISQYVLKEAAPETTLESQFYYMEENTFLYEVFGQLKTRVKVQIQVEKKGVFGKEKLQYKEKIFTLQELAQMNLAKKKKAGMLVREIIFSKLGIMSFSI</sequence>
<proteinExistence type="predicted"/>
<keyword evidence="2" id="KW-1185">Reference proteome</keyword>
<dbReference type="RefSeq" id="WP_160558602.1">
    <property type="nucleotide sequence ID" value="NZ_QZDT01000002.1"/>
</dbReference>
<evidence type="ECO:0000313" key="2">
    <source>
        <dbReference type="Proteomes" id="UP001154420"/>
    </source>
</evidence>
<dbReference type="AlphaFoldDB" id="A0A9X5BD44"/>
<reference evidence="1" key="1">
    <citation type="submission" date="2018-09" db="EMBL/GenBank/DDBJ databases">
        <title>Murine metabolic-syndrome-specific gut microbial biobank.</title>
        <authorList>
            <person name="Liu C."/>
        </authorList>
    </citation>
    <scope>NUCLEOTIDE SEQUENCE</scope>
    <source>
        <strain evidence="1">D42-62</strain>
    </source>
</reference>
<organism evidence="1 2">
    <name type="scientific">Parablautia muri</name>
    <dbReference type="NCBI Taxonomy" id="2320879"/>
    <lineage>
        <taxon>Bacteria</taxon>
        <taxon>Bacillati</taxon>
        <taxon>Bacillota</taxon>
        <taxon>Clostridia</taxon>
        <taxon>Lachnospirales</taxon>
        <taxon>Lachnospiraceae</taxon>
        <taxon>Parablautia</taxon>
    </lineage>
</organism>